<keyword evidence="1" id="KW-1133">Transmembrane helix</keyword>
<reference evidence="2 3" key="1">
    <citation type="submission" date="2018-06" db="EMBL/GenBank/DDBJ databases">
        <title>The complete genome sequence of a nosiheptide producer Streptomyces actuosus ATCC 25421: deducing the ability of producing a new class III lantibiotics.</title>
        <authorList>
            <person name="Liu W."/>
            <person name="Sun F."/>
            <person name="Hu Y."/>
        </authorList>
    </citation>
    <scope>NUCLEOTIDE SEQUENCE [LARGE SCALE GENOMIC DNA]</scope>
    <source>
        <strain evidence="2 3">ATCC 25421</strain>
    </source>
</reference>
<keyword evidence="1" id="KW-0472">Membrane</keyword>
<dbReference type="AlphaFoldDB" id="A0A2U9P5P2"/>
<sequence length="98" mass="10853">MIRTAERHATWWRAPLVASSLAVPFLLLEYRWFASEGESGAFGGLLYWSFGLLAFSWLLPHRRSLRAPRMLAAGVALGLSLLPMLWVMVAVAVLPADA</sequence>
<dbReference type="OrthoDB" id="4232937at2"/>
<evidence type="ECO:0000313" key="2">
    <source>
        <dbReference type="EMBL" id="AWT44358.1"/>
    </source>
</evidence>
<accession>A0A2U9P5P2</accession>
<keyword evidence="1" id="KW-0812">Transmembrane</keyword>
<evidence type="ECO:0000256" key="1">
    <source>
        <dbReference type="SAM" id="Phobius"/>
    </source>
</evidence>
<feature type="transmembrane region" description="Helical" evidence="1">
    <location>
        <begin position="39"/>
        <end position="59"/>
    </location>
</feature>
<proteinExistence type="predicted"/>
<keyword evidence="3" id="KW-1185">Reference proteome</keyword>
<protein>
    <submittedName>
        <fullName evidence="2">Uncharacterized protein</fullName>
    </submittedName>
</protein>
<evidence type="ECO:0000313" key="3">
    <source>
        <dbReference type="Proteomes" id="UP000247634"/>
    </source>
</evidence>
<organism evidence="2 3">
    <name type="scientific">Streptomyces actuosus</name>
    <dbReference type="NCBI Taxonomy" id="1885"/>
    <lineage>
        <taxon>Bacteria</taxon>
        <taxon>Bacillati</taxon>
        <taxon>Actinomycetota</taxon>
        <taxon>Actinomycetes</taxon>
        <taxon>Kitasatosporales</taxon>
        <taxon>Streptomycetaceae</taxon>
        <taxon>Streptomyces</taxon>
    </lineage>
</organism>
<dbReference type="RefSeq" id="WP_110629259.1">
    <property type="nucleotide sequence ID" value="NZ_CP029788.1"/>
</dbReference>
<dbReference type="EMBL" id="CP029788">
    <property type="protein sequence ID" value="AWT44358.1"/>
    <property type="molecule type" value="Genomic_DNA"/>
</dbReference>
<feature type="transmembrane region" description="Helical" evidence="1">
    <location>
        <begin position="12"/>
        <end position="33"/>
    </location>
</feature>
<gene>
    <name evidence="2" type="ORF">DMT42_19970</name>
</gene>
<dbReference type="KEGG" id="sact:DMT42_19970"/>
<dbReference type="Proteomes" id="UP000247634">
    <property type="component" value="Chromosome"/>
</dbReference>
<name>A0A2U9P5P2_STRAS</name>
<feature type="transmembrane region" description="Helical" evidence="1">
    <location>
        <begin position="71"/>
        <end position="94"/>
    </location>
</feature>